<dbReference type="Pfam" id="PF01828">
    <property type="entry name" value="Peptidase_A4"/>
    <property type="match status" value="1"/>
</dbReference>
<name>A0ABR1RCZ7_9PEZI</name>
<feature type="signal peptide" evidence="2">
    <location>
        <begin position="1"/>
        <end position="20"/>
    </location>
</feature>
<feature type="chain" id="PRO_5045990523" evidence="2">
    <location>
        <begin position="21"/>
        <end position="264"/>
    </location>
</feature>
<dbReference type="InterPro" id="IPR038656">
    <property type="entry name" value="Peptidase_G1_sf"/>
</dbReference>
<sequence length="264" mass="28267">MRFIALIAALLCAILHLALAAPFTELRRQRAADRAARRSSPLIPAKGADPNARSRTSSNWGGAILKGEGVVSVTGEFTVPVPKPGTNTAGKDSSATVWVGIDGDESCPGALLQTGVDMMISKLDFVTYIAWFEWFPQPPSTFDNMVIVAGDKVTMTITTDGTSSGSATIINQSNGYRSTIVFFGEPDLCLTTAEWIVEDYEQGDGSMVPFANFGSVAITNTYAQVGSQYVGVKDAQVIDIRQNNKDLTSCSLPDDYTVNCQYIG</sequence>
<dbReference type="Gene3D" id="2.60.120.700">
    <property type="entry name" value="Peptidase G1"/>
    <property type="match status" value="1"/>
</dbReference>
<dbReference type="Proteomes" id="UP001396898">
    <property type="component" value="Unassembled WGS sequence"/>
</dbReference>
<feature type="region of interest" description="Disordered" evidence="1">
    <location>
        <begin position="37"/>
        <end position="58"/>
    </location>
</feature>
<dbReference type="SUPFAM" id="SSF49899">
    <property type="entry name" value="Concanavalin A-like lectins/glucanases"/>
    <property type="match status" value="1"/>
</dbReference>
<dbReference type="InterPro" id="IPR013320">
    <property type="entry name" value="ConA-like_dom_sf"/>
</dbReference>
<dbReference type="CDD" id="cd13426">
    <property type="entry name" value="Peptidase_G1"/>
    <property type="match status" value="1"/>
</dbReference>
<dbReference type="PANTHER" id="PTHR37536:SF1">
    <property type="entry name" value="ASPERGILLOPEPSIN, PUTAITVE (AFU_ORTHOLOGUE AFUA_7G01200)"/>
    <property type="match status" value="1"/>
</dbReference>
<keyword evidence="4" id="KW-1185">Reference proteome</keyword>
<reference evidence="3 4" key="1">
    <citation type="submission" date="2023-01" db="EMBL/GenBank/DDBJ databases">
        <title>Analysis of 21 Apiospora genomes using comparative genomics revels a genus with tremendous synthesis potential of carbohydrate active enzymes and secondary metabolites.</title>
        <authorList>
            <person name="Sorensen T."/>
        </authorList>
    </citation>
    <scope>NUCLEOTIDE SEQUENCE [LARGE SCALE GENOMIC DNA]</scope>
    <source>
        <strain evidence="3 4">CBS 20057</strain>
    </source>
</reference>
<keyword evidence="2" id="KW-0732">Signal</keyword>
<proteinExistence type="predicted"/>
<evidence type="ECO:0000313" key="3">
    <source>
        <dbReference type="EMBL" id="KAK8008345.1"/>
    </source>
</evidence>
<evidence type="ECO:0000256" key="2">
    <source>
        <dbReference type="SAM" id="SignalP"/>
    </source>
</evidence>
<organism evidence="3 4">
    <name type="scientific">Apiospora marii</name>
    <dbReference type="NCBI Taxonomy" id="335849"/>
    <lineage>
        <taxon>Eukaryota</taxon>
        <taxon>Fungi</taxon>
        <taxon>Dikarya</taxon>
        <taxon>Ascomycota</taxon>
        <taxon>Pezizomycotina</taxon>
        <taxon>Sordariomycetes</taxon>
        <taxon>Xylariomycetidae</taxon>
        <taxon>Amphisphaeriales</taxon>
        <taxon>Apiosporaceae</taxon>
        <taxon>Apiospora</taxon>
    </lineage>
</organism>
<dbReference type="PRINTS" id="PR00977">
    <property type="entry name" value="SCYTLDPTASE"/>
</dbReference>
<comment type="caution">
    <text evidence="3">The sequence shown here is derived from an EMBL/GenBank/DDBJ whole genome shotgun (WGS) entry which is preliminary data.</text>
</comment>
<dbReference type="EMBL" id="JAQQWI010000016">
    <property type="protein sequence ID" value="KAK8008345.1"/>
    <property type="molecule type" value="Genomic_DNA"/>
</dbReference>
<evidence type="ECO:0000313" key="4">
    <source>
        <dbReference type="Proteomes" id="UP001396898"/>
    </source>
</evidence>
<protein>
    <submittedName>
        <fullName evidence="3">Bcacp1</fullName>
    </submittedName>
</protein>
<accession>A0ABR1RCZ7</accession>
<evidence type="ECO:0000256" key="1">
    <source>
        <dbReference type="SAM" id="MobiDB-lite"/>
    </source>
</evidence>
<dbReference type="PANTHER" id="PTHR37536">
    <property type="entry name" value="PUTATIVE (AFU_ORTHOLOGUE AFUA_3G02970)-RELATED"/>
    <property type="match status" value="1"/>
</dbReference>
<dbReference type="InterPro" id="IPR000250">
    <property type="entry name" value="Peptidase_G1"/>
</dbReference>
<gene>
    <name evidence="3" type="ORF">PG991_010896</name>
</gene>